<accession>A0A9D4KTK7</accession>
<feature type="compositionally biased region" description="Basic and acidic residues" evidence="1">
    <location>
        <begin position="50"/>
        <end position="70"/>
    </location>
</feature>
<name>A0A9D4KTK7_DREPO</name>
<dbReference type="AlphaFoldDB" id="A0A9D4KTK7"/>
<sequence length="70" mass="8266">MYHNIHEAAQVEVFKTLTPVSGVATPYPPVDTRNAVPVEEEKEEEEKEEEERKKKKGEEEEEEEKKRYYA</sequence>
<dbReference type="EMBL" id="JAIWYP010000003">
    <property type="protein sequence ID" value="KAH3844856.1"/>
    <property type="molecule type" value="Genomic_DNA"/>
</dbReference>
<feature type="compositionally biased region" description="Acidic residues" evidence="1">
    <location>
        <begin position="38"/>
        <end position="49"/>
    </location>
</feature>
<feature type="region of interest" description="Disordered" evidence="1">
    <location>
        <begin position="21"/>
        <end position="70"/>
    </location>
</feature>
<reference evidence="2" key="1">
    <citation type="journal article" date="2019" name="bioRxiv">
        <title>The Genome of the Zebra Mussel, Dreissena polymorpha: A Resource for Invasive Species Research.</title>
        <authorList>
            <person name="McCartney M.A."/>
            <person name="Auch B."/>
            <person name="Kono T."/>
            <person name="Mallez S."/>
            <person name="Zhang Y."/>
            <person name="Obille A."/>
            <person name="Becker A."/>
            <person name="Abrahante J.E."/>
            <person name="Garbe J."/>
            <person name="Badalamenti J.P."/>
            <person name="Herman A."/>
            <person name="Mangelson H."/>
            <person name="Liachko I."/>
            <person name="Sullivan S."/>
            <person name="Sone E.D."/>
            <person name="Koren S."/>
            <person name="Silverstein K.A.T."/>
            <person name="Beckman K.B."/>
            <person name="Gohl D.M."/>
        </authorList>
    </citation>
    <scope>NUCLEOTIDE SEQUENCE</scope>
    <source>
        <strain evidence="2">Duluth1</strain>
        <tissue evidence="2">Whole animal</tissue>
    </source>
</reference>
<proteinExistence type="predicted"/>
<protein>
    <submittedName>
        <fullName evidence="2">Uncharacterized protein</fullName>
    </submittedName>
</protein>
<reference evidence="2" key="2">
    <citation type="submission" date="2020-11" db="EMBL/GenBank/DDBJ databases">
        <authorList>
            <person name="McCartney M.A."/>
            <person name="Auch B."/>
            <person name="Kono T."/>
            <person name="Mallez S."/>
            <person name="Becker A."/>
            <person name="Gohl D.M."/>
            <person name="Silverstein K.A.T."/>
            <person name="Koren S."/>
            <person name="Bechman K.B."/>
            <person name="Herman A."/>
            <person name="Abrahante J.E."/>
            <person name="Garbe J."/>
        </authorList>
    </citation>
    <scope>NUCLEOTIDE SEQUENCE</scope>
    <source>
        <strain evidence="2">Duluth1</strain>
        <tissue evidence="2">Whole animal</tissue>
    </source>
</reference>
<evidence type="ECO:0000256" key="1">
    <source>
        <dbReference type="SAM" id="MobiDB-lite"/>
    </source>
</evidence>
<comment type="caution">
    <text evidence="2">The sequence shown here is derived from an EMBL/GenBank/DDBJ whole genome shotgun (WGS) entry which is preliminary data.</text>
</comment>
<organism evidence="2 3">
    <name type="scientific">Dreissena polymorpha</name>
    <name type="common">Zebra mussel</name>
    <name type="synonym">Mytilus polymorpha</name>
    <dbReference type="NCBI Taxonomy" id="45954"/>
    <lineage>
        <taxon>Eukaryota</taxon>
        <taxon>Metazoa</taxon>
        <taxon>Spiralia</taxon>
        <taxon>Lophotrochozoa</taxon>
        <taxon>Mollusca</taxon>
        <taxon>Bivalvia</taxon>
        <taxon>Autobranchia</taxon>
        <taxon>Heteroconchia</taxon>
        <taxon>Euheterodonta</taxon>
        <taxon>Imparidentia</taxon>
        <taxon>Neoheterodontei</taxon>
        <taxon>Myida</taxon>
        <taxon>Dreissenoidea</taxon>
        <taxon>Dreissenidae</taxon>
        <taxon>Dreissena</taxon>
    </lineage>
</organism>
<dbReference type="Proteomes" id="UP000828390">
    <property type="component" value="Unassembled WGS sequence"/>
</dbReference>
<gene>
    <name evidence="2" type="ORF">DPMN_087122</name>
</gene>
<keyword evidence="3" id="KW-1185">Reference proteome</keyword>
<evidence type="ECO:0000313" key="3">
    <source>
        <dbReference type="Proteomes" id="UP000828390"/>
    </source>
</evidence>
<evidence type="ECO:0000313" key="2">
    <source>
        <dbReference type="EMBL" id="KAH3844856.1"/>
    </source>
</evidence>